<gene>
    <name evidence="2" type="ORF">MTR67_038976</name>
</gene>
<dbReference type="PANTHER" id="PTHR33064">
    <property type="entry name" value="POL PROTEIN"/>
    <property type="match status" value="1"/>
</dbReference>
<proteinExistence type="predicted"/>
<dbReference type="SUPFAM" id="SSF56672">
    <property type="entry name" value="DNA/RNA polymerases"/>
    <property type="match status" value="1"/>
</dbReference>
<dbReference type="InterPro" id="IPR000477">
    <property type="entry name" value="RT_dom"/>
</dbReference>
<dbReference type="PANTHER" id="PTHR33064:SF37">
    <property type="entry name" value="RIBONUCLEASE H"/>
    <property type="match status" value="1"/>
</dbReference>
<dbReference type="Pfam" id="PF00078">
    <property type="entry name" value="RVT_1"/>
    <property type="match status" value="1"/>
</dbReference>
<keyword evidence="3" id="KW-1185">Reference proteome</keyword>
<dbReference type="InterPro" id="IPR043128">
    <property type="entry name" value="Rev_trsase/Diguanyl_cyclase"/>
</dbReference>
<evidence type="ECO:0000259" key="1">
    <source>
        <dbReference type="Pfam" id="PF00078"/>
    </source>
</evidence>
<dbReference type="Gene3D" id="3.30.70.270">
    <property type="match status" value="2"/>
</dbReference>
<reference evidence="2" key="1">
    <citation type="submission" date="2023-08" db="EMBL/GenBank/DDBJ databases">
        <title>A de novo genome assembly of Solanum verrucosum Schlechtendal, a Mexican diploid species geographically isolated from the other diploid A-genome species in potato relatives.</title>
        <authorList>
            <person name="Hosaka K."/>
        </authorList>
    </citation>
    <scope>NUCLEOTIDE SEQUENCE</scope>
    <source>
        <tissue evidence="2">Young leaves</tissue>
    </source>
</reference>
<protein>
    <recommendedName>
        <fullName evidence="1">Reverse transcriptase domain-containing protein</fullName>
    </recommendedName>
</protein>
<feature type="domain" description="Reverse transcriptase" evidence="1">
    <location>
        <begin position="3"/>
        <end position="69"/>
    </location>
</feature>
<accession>A0AAF0UH86</accession>
<dbReference type="InterPro" id="IPR043502">
    <property type="entry name" value="DNA/RNA_pol_sf"/>
</dbReference>
<dbReference type="EMBL" id="CP133620">
    <property type="protein sequence ID" value="WMV45591.1"/>
    <property type="molecule type" value="Genomic_DNA"/>
</dbReference>
<organism evidence="2 3">
    <name type="scientific">Solanum verrucosum</name>
    <dbReference type="NCBI Taxonomy" id="315347"/>
    <lineage>
        <taxon>Eukaryota</taxon>
        <taxon>Viridiplantae</taxon>
        <taxon>Streptophyta</taxon>
        <taxon>Embryophyta</taxon>
        <taxon>Tracheophyta</taxon>
        <taxon>Spermatophyta</taxon>
        <taxon>Magnoliopsida</taxon>
        <taxon>eudicotyledons</taxon>
        <taxon>Gunneridae</taxon>
        <taxon>Pentapetalae</taxon>
        <taxon>asterids</taxon>
        <taxon>lamiids</taxon>
        <taxon>Solanales</taxon>
        <taxon>Solanaceae</taxon>
        <taxon>Solanoideae</taxon>
        <taxon>Solaneae</taxon>
        <taxon>Solanum</taxon>
    </lineage>
</organism>
<dbReference type="Proteomes" id="UP001234989">
    <property type="component" value="Chromosome 9"/>
</dbReference>
<evidence type="ECO:0000313" key="3">
    <source>
        <dbReference type="Proteomes" id="UP001234989"/>
    </source>
</evidence>
<dbReference type="InterPro" id="IPR051320">
    <property type="entry name" value="Viral_Replic_Matur_Polypro"/>
</dbReference>
<evidence type="ECO:0000313" key="2">
    <source>
        <dbReference type="EMBL" id="WMV45591.1"/>
    </source>
</evidence>
<sequence length="246" mass="28176">MDVMNMLFRQYLDMSMILFIDDILNYLRSENEHIDLLRIVLKILKDQQQFAKFSKYEFWQMSIAFLGHIVSSKGIDVYPKKTEAVKSWPRPLTSADIWSFLGLAGYYRSFQELKDRPTSTPVLTLPEGTYGFVVYYDASRTGLGQLSMGSVAHVEEVKKDLVRDVLRFIRFDIPLVDSTKDGVMVHNSFESSFLEDVKVMQSLDPILAELKEAVLKKSVEAFSQGGDGVLRYQGCLCVKNVDDLRE</sequence>
<dbReference type="AlphaFoldDB" id="A0AAF0UH86"/>
<name>A0AAF0UH86_SOLVR</name>